<keyword evidence="3" id="KW-1185">Reference proteome</keyword>
<name>A0A540KEA0_MALBA</name>
<proteinExistence type="predicted"/>
<dbReference type="Proteomes" id="UP000315295">
    <property type="component" value="Unassembled WGS sequence"/>
</dbReference>
<evidence type="ECO:0000313" key="2">
    <source>
        <dbReference type="EMBL" id="TQD72557.1"/>
    </source>
</evidence>
<feature type="compositionally biased region" description="Polar residues" evidence="1">
    <location>
        <begin position="1"/>
        <end position="12"/>
    </location>
</feature>
<organism evidence="2 3">
    <name type="scientific">Malus baccata</name>
    <name type="common">Siberian crab apple</name>
    <name type="synonym">Pyrus baccata</name>
    <dbReference type="NCBI Taxonomy" id="106549"/>
    <lineage>
        <taxon>Eukaryota</taxon>
        <taxon>Viridiplantae</taxon>
        <taxon>Streptophyta</taxon>
        <taxon>Embryophyta</taxon>
        <taxon>Tracheophyta</taxon>
        <taxon>Spermatophyta</taxon>
        <taxon>Magnoliopsida</taxon>
        <taxon>eudicotyledons</taxon>
        <taxon>Gunneridae</taxon>
        <taxon>Pentapetalae</taxon>
        <taxon>rosids</taxon>
        <taxon>fabids</taxon>
        <taxon>Rosales</taxon>
        <taxon>Rosaceae</taxon>
        <taxon>Amygdaloideae</taxon>
        <taxon>Maleae</taxon>
        <taxon>Malus</taxon>
    </lineage>
</organism>
<sequence length="81" mass="8780">MPSISLASTSDPPSRVFVDEPLSHDDLPLTVPSRSKERAHPPLVIRPSIDQIALPSNTSGLRNTNYAFALLEAAITPVDFK</sequence>
<dbReference type="EMBL" id="VIEB01001390">
    <property type="protein sequence ID" value="TQD72557.1"/>
    <property type="molecule type" value="Genomic_DNA"/>
</dbReference>
<comment type="caution">
    <text evidence="2">The sequence shown here is derived from an EMBL/GenBank/DDBJ whole genome shotgun (WGS) entry which is preliminary data.</text>
</comment>
<evidence type="ECO:0000313" key="3">
    <source>
        <dbReference type="Proteomes" id="UP000315295"/>
    </source>
</evidence>
<feature type="compositionally biased region" description="Basic and acidic residues" evidence="1">
    <location>
        <begin position="17"/>
        <end position="27"/>
    </location>
</feature>
<feature type="region of interest" description="Disordered" evidence="1">
    <location>
        <begin position="1"/>
        <end position="42"/>
    </location>
</feature>
<accession>A0A540KEA0</accession>
<protein>
    <submittedName>
        <fullName evidence="2">Uncharacterized protein</fullName>
    </submittedName>
</protein>
<reference evidence="2 3" key="1">
    <citation type="journal article" date="2019" name="G3 (Bethesda)">
        <title>Sequencing of a Wild Apple (Malus baccata) Genome Unravels the Differences Between Cultivated and Wild Apple Species Regarding Disease Resistance and Cold Tolerance.</title>
        <authorList>
            <person name="Chen X."/>
        </authorList>
    </citation>
    <scope>NUCLEOTIDE SEQUENCE [LARGE SCALE GENOMIC DNA]</scope>
    <source>
        <strain evidence="3">cv. Shandingzi</strain>
        <tissue evidence="2">Leaves</tissue>
    </source>
</reference>
<evidence type="ECO:0000256" key="1">
    <source>
        <dbReference type="SAM" id="MobiDB-lite"/>
    </source>
</evidence>
<gene>
    <name evidence="2" type="ORF">C1H46_041913</name>
</gene>
<dbReference type="AlphaFoldDB" id="A0A540KEA0"/>